<accession>F8A4W2</accession>
<evidence type="ECO:0000313" key="3">
    <source>
        <dbReference type="Proteomes" id="UP000000485"/>
    </source>
</evidence>
<protein>
    <submittedName>
        <fullName evidence="2">Uncharacterized protein</fullName>
    </submittedName>
</protein>
<dbReference type="HOGENOM" id="CLU_3231331_0_0_11"/>
<dbReference type="KEGG" id="cga:Celgi_1554"/>
<feature type="region of interest" description="Disordered" evidence="1">
    <location>
        <begin position="1"/>
        <end position="43"/>
    </location>
</feature>
<dbReference type="EMBL" id="CP002665">
    <property type="protein sequence ID" value="AEI12065.1"/>
    <property type="molecule type" value="Genomic_DNA"/>
</dbReference>
<dbReference type="RefSeq" id="WP_013883584.1">
    <property type="nucleotide sequence ID" value="NC_015671.1"/>
</dbReference>
<dbReference type="STRING" id="593907.Celgi_1554"/>
<reference evidence="3" key="1">
    <citation type="submission" date="2011-04" db="EMBL/GenBank/DDBJ databases">
        <title>Complete sequence of Cellvibrio gilvus ATCC 13127.</title>
        <authorList>
            <person name="Lucas S."/>
            <person name="Han J."/>
            <person name="Lapidus A."/>
            <person name="Cheng J.-F."/>
            <person name="Goodwin L."/>
            <person name="Pitluck S."/>
            <person name="Peters L."/>
            <person name="Munk A."/>
            <person name="Detter J.C."/>
            <person name="Han C."/>
            <person name="Tapia R."/>
            <person name="Land M."/>
            <person name="Hauser L."/>
            <person name="Kyrpides N."/>
            <person name="Ivanova N."/>
            <person name="Ovchinnikova G."/>
            <person name="Pagani I."/>
            <person name="Mead D."/>
            <person name="Brumm P."/>
            <person name="Woyke T."/>
        </authorList>
    </citation>
    <scope>NUCLEOTIDE SEQUENCE [LARGE SCALE GENOMIC DNA]</scope>
    <source>
        <strain evidence="3">ATCC 13127 / NRRL B-14078</strain>
    </source>
</reference>
<feature type="compositionally biased region" description="Basic and acidic residues" evidence="1">
    <location>
        <begin position="1"/>
        <end position="14"/>
    </location>
</feature>
<dbReference type="AlphaFoldDB" id="F8A4W2"/>
<sequence length="43" mass="4524">MSTTDDTQREHPVEPAEGAPAGTPQPTSDPREHPDEPAEGGEV</sequence>
<evidence type="ECO:0000256" key="1">
    <source>
        <dbReference type="SAM" id="MobiDB-lite"/>
    </source>
</evidence>
<evidence type="ECO:0000313" key="2">
    <source>
        <dbReference type="EMBL" id="AEI12065.1"/>
    </source>
</evidence>
<gene>
    <name evidence="2" type="ordered locus">Celgi_1554</name>
</gene>
<keyword evidence="3" id="KW-1185">Reference proteome</keyword>
<name>F8A4W2_CELGA</name>
<dbReference type="Proteomes" id="UP000000485">
    <property type="component" value="Chromosome"/>
</dbReference>
<proteinExistence type="predicted"/>
<organism evidence="2 3">
    <name type="scientific">Cellulomonas gilvus (strain ATCC 13127 / NRRL B-14078)</name>
    <name type="common">Cellvibrio gilvus</name>
    <dbReference type="NCBI Taxonomy" id="593907"/>
    <lineage>
        <taxon>Bacteria</taxon>
        <taxon>Bacillati</taxon>
        <taxon>Actinomycetota</taxon>
        <taxon>Actinomycetes</taxon>
        <taxon>Micrococcales</taxon>
        <taxon>Cellulomonadaceae</taxon>
        <taxon>Cellulomonas</taxon>
    </lineage>
</organism>